<dbReference type="PANTHER" id="PTHR16675">
    <property type="entry name" value="MHC CLASS I-RELATED"/>
    <property type="match status" value="1"/>
</dbReference>
<dbReference type="Pfam" id="PF00129">
    <property type="entry name" value="MHC_I"/>
    <property type="match status" value="1"/>
</dbReference>
<evidence type="ECO:0000259" key="7">
    <source>
        <dbReference type="Pfam" id="PF00129"/>
    </source>
</evidence>
<feature type="domain" description="MHC class I-like antigen recognition-like" evidence="7">
    <location>
        <begin position="43"/>
        <end position="215"/>
    </location>
</feature>
<reference evidence="9" key="1">
    <citation type="submission" date="2025-08" db="UniProtKB">
        <authorList>
            <consortium name="RefSeq"/>
        </authorList>
    </citation>
    <scope>IDENTIFICATION</scope>
    <source>
        <tissue evidence="9">Blood</tissue>
    </source>
</reference>
<dbReference type="GeneID" id="113927500"/>
<dbReference type="Proteomes" id="UP000515165">
    <property type="component" value="Chromosome 7"/>
</dbReference>
<evidence type="ECO:0000313" key="8">
    <source>
        <dbReference type="Proteomes" id="UP000515165"/>
    </source>
</evidence>
<name>A0A6J2DRR4_ZALCA</name>
<dbReference type="GO" id="GO:0005615">
    <property type="term" value="C:extracellular space"/>
    <property type="evidence" value="ECO:0007669"/>
    <property type="project" value="TreeGrafter"/>
</dbReference>
<dbReference type="GO" id="GO:0001916">
    <property type="term" value="P:positive regulation of T cell mediated cytotoxicity"/>
    <property type="evidence" value="ECO:0007669"/>
    <property type="project" value="TreeGrafter"/>
</dbReference>
<dbReference type="Gene3D" id="3.30.500.10">
    <property type="entry name" value="MHC class I-like antigen recognition-like"/>
    <property type="match status" value="1"/>
</dbReference>
<keyword evidence="2 6" id="KW-0732">Signal</keyword>
<accession>A0A6J2DRR4</accession>
<evidence type="ECO:0000256" key="5">
    <source>
        <dbReference type="ARBA" id="ARBA00023180"/>
    </source>
</evidence>
<keyword evidence="5" id="KW-0325">Glycoprotein</keyword>
<sequence>MQPPATTRFTLGLPVLLLVRWVTAAAAGSVVGATSSGREIHALSLSYNFNITSQARPGQPWCEIQGLVDGNQFLSYDCRSKEVQPVGPLGMKLRDTAFWERQKEILEDLVEELRKKLLDIRTGIFTKSHPLTLQGRLMYECGPDRQPRGSWQFAFNEQITHRFDPEIRKWTVVHPGGQQFQGTLDKDGELTGFLMRISNGDCKGWLQQVLEHWDEMLEKTGAPGTTPGVVRVKGTAIRPITSTLLMLLMCSILIVIQGAEVATRSPRGCALIHPLSPLVGGLSCTCCSCQPSGASIPVARAESSNPPGDHDYGGDTIFHCLHSRS</sequence>
<dbReference type="InterPro" id="IPR050208">
    <property type="entry name" value="MHC_class-I_related"/>
</dbReference>
<organism evidence="8 9">
    <name type="scientific">Zalophus californianus</name>
    <name type="common">California sealion</name>
    <dbReference type="NCBI Taxonomy" id="9704"/>
    <lineage>
        <taxon>Eukaryota</taxon>
        <taxon>Metazoa</taxon>
        <taxon>Chordata</taxon>
        <taxon>Craniata</taxon>
        <taxon>Vertebrata</taxon>
        <taxon>Euteleostomi</taxon>
        <taxon>Mammalia</taxon>
        <taxon>Eutheria</taxon>
        <taxon>Laurasiatheria</taxon>
        <taxon>Carnivora</taxon>
        <taxon>Caniformia</taxon>
        <taxon>Pinnipedia</taxon>
        <taxon>Otariidae</taxon>
        <taxon>Zalophus</taxon>
    </lineage>
</organism>
<dbReference type="PANTHER" id="PTHR16675:SF268">
    <property type="entry name" value="UL16-BINDING PROTEIN 1"/>
    <property type="match status" value="1"/>
</dbReference>
<dbReference type="InterPro" id="IPR011162">
    <property type="entry name" value="MHC_I/II-like_Ag-recog"/>
</dbReference>
<comment type="subcellular location">
    <subcellularLocation>
        <location evidence="1">Membrane</location>
    </subcellularLocation>
</comment>
<dbReference type="SUPFAM" id="SSF54452">
    <property type="entry name" value="MHC antigen-recognition domain"/>
    <property type="match status" value="1"/>
</dbReference>
<gene>
    <name evidence="9" type="primary">LOC113927500</name>
</gene>
<dbReference type="KEGG" id="zca:113927500"/>
<evidence type="ECO:0000256" key="6">
    <source>
        <dbReference type="SAM" id="SignalP"/>
    </source>
</evidence>
<evidence type="ECO:0000256" key="2">
    <source>
        <dbReference type="ARBA" id="ARBA00022729"/>
    </source>
</evidence>
<dbReference type="GO" id="GO:0006955">
    <property type="term" value="P:immune response"/>
    <property type="evidence" value="ECO:0007669"/>
    <property type="project" value="TreeGrafter"/>
</dbReference>
<dbReference type="RefSeq" id="XP_027459175.2">
    <property type="nucleotide sequence ID" value="XM_027603374.2"/>
</dbReference>
<dbReference type="InterPro" id="IPR037055">
    <property type="entry name" value="MHC_I-like_Ag-recog_sf"/>
</dbReference>
<protein>
    <submittedName>
        <fullName evidence="9">UL16-binding protein 1-like isoform X1</fullName>
    </submittedName>
</protein>
<keyword evidence="4" id="KW-1015">Disulfide bond</keyword>
<keyword evidence="3" id="KW-0472">Membrane</keyword>
<dbReference type="FunFam" id="3.30.500.10:FF:000004">
    <property type="entry name" value="Retinoic acid early-inducible protein 1-beta"/>
    <property type="match status" value="1"/>
</dbReference>
<proteinExistence type="predicted"/>
<evidence type="ECO:0000256" key="3">
    <source>
        <dbReference type="ARBA" id="ARBA00023136"/>
    </source>
</evidence>
<dbReference type="AlphaFoldDB" id="A0A6J2DRR4"/>
<dbReference type="InterPro" id="IPR011161">
    <property type="entry name" value="MHC_I-like_Ag-recog"/>
</dbReference>
<keyword evidence="8" id="KW-1185">Reference proteome</keyword>
<evidence type="ECO:0000313" key="9">
    <source>
        <dbReference type="RefSeq" id="XP_027459175.2"/>
    </source>
</evidence>
<dbReference type="GO" id="GO:0009897">
    <property type="term" value="C:external side of plasma membrane"/>
    <property type="evidence" value="ECO:0007669"/>
    <property type="project" value="TreeGrafter"/>
</dbReference>
<evidence type="ECO:0000256" key="1">
    <source>
        <dbReference type="ARBA" id="ARBA00004370"/>
    </source>
</evidence>
<dbReference type="GO" id="GO:0002486">
    <property type="term" value="P:antigen processing and presentation of endogenous peptide antigen via MHC class I via ER pathway, TAP-independent"/>
    <property type="evidence" value="ECO:0007669"/>
    <property type="project" value="TreeGrafter"/>
</dbReference>
<feature type="signal peptide" evidence="6">
    <location>
        <begin position="1"/>
        <end position="27"/>
    </location>
</feature>
<dbReference type="OrthoDB" id="9836934at2759"/>
<feature type="chain" id="PRO_5028444585" evidence="6">
    <location>
        <begin position="28"/>
        <end position="325"/>
    </location>
</feature>
<evidence type="ECO:0000256" key="4">
    <source>
        <dbReference type="ARBA" id="ARBA00023157"/>
    </source>
</evidence>
<dbReference type="GO" id="GO:0002476">
    <property type="term" value="P:antigen processing and presentation of endogenous peptide antigen via MHC class Ib"/>
    <property type="evidence" value="ECO:0007669"/>
    <property type="project" value="TreeGrafter"/>
</dbReference>